<evidence type="ECO:0000313" key="2">
    <source>
        <dbReference type="EMBL" id="QIE85971.1"/>
    </source>
</evidence>
<sequence>MMGKRAVSTLFRHLTRPQKRKTPETLGISGVRQGVLERAKGTENRIQPIDLENNISVRSMRLDTIMYRFRPLGKPVAC</sequence>
<dbReference type="KEGG" id="pnt:G5B91_06690"/>
<dbReference type="AlphaFoldDB" id="A0A6G6IUQ8"/>
<name>A0A6G6IUQ8_PSENT</name>
<dbReference type="EMBL" id="CP049140">
    <property type="protein sequence ID" value="QIE85971.1"/>
    <property type="molecule type" value="Genomic_DNA"/>
</dbReference>
<protein>
    <submittedName>
        <fullName evidence="2">Uncharacterized protein</fullName>
    </submittedName>
</protein>
<evidence type="ECO:0000256" key="1">
    <source>
        <dbReference type="SAM" id="MobiDB-lite"/>
    </source>
</evidence>
<dbReference type="Proteomes" id="UP000501063">
    <property type="component" value="Chromosome"/>
</dbReference>
<feature type="region of interest" description="Disordered" evidence="1">
    <location>
        <begin position="1"/>
        <end position="29"/>
    </location>
</feature>
<reference evidence="2 3" key="1">
    <citation type="submission" date="2020-02" db="EMBL/GenBank/DDBJ databases">
        <title>Integrative conjugative elements (ICEs) and plasmids drive adaptation of Pseudomonas nitroreducens strain HBP1 to wastewater environment.</title>
        <authorList>
            <person name="Sentchilo V."/>
            <person name="Carraro N."/>
            <person name="Bertelli C."/>
            <person name="van der Meer J.R."/>
        </authorList>
    </citation>
    <scope>NUCLEOTIDE SEQUENCE [LARGE SCALE GENOMIC DNA]</scope>
    <source>
        <strain evidence="2 3">HBP1</strain>
    </source>
</reference>
<dbReference type="RefSeq" id="WP_128082615.1">
    <property type="nucleotide sequence ID" value="NZ_CP049140.1"/>
</dbReference>
<organism evidence="2 3">
    <name type="scientific">Pseudomonas nitroreducens</name>
    <dbReference type="NCBI Taxonomy" id="46680"/>
    <lineage>
        <taxon>Bacteria</taxon>
        <taxon>Pseudomonadati</taxon>
        <taxon>Pseudomonadota</taxon>
        <taxon>Gammaproteobacteria</taxon>
        <taxon>Pseudomonadales</taxon>
        <taxon>Pseudomonadaceae</taxon>
        <taxon>Pseudomonas</taxon>
    </lineage>
</organism>
<evidence type="ECO:0000313" key="3">
    <source>
        <dbReference type="Proteomes" id="UP000501063"/>
    </source>
</evidence>
<proteinExistence type="predicted"/>
<accession>A0A6G6IUQ8</accession>
<gene>
    <name evidence="2" type="ORF">G5B91_06690</name>
</gene>